<feature type="compositionally biased region" description="Basic and acidic residues" evidence="2">
    <location>
        <begin position="710"/>
        <end position="722"/>
    </location>
</feature>
<dbReference type="Proteomes" id="UP000321570">
    <property type="component" value="Unassembled WGS sequence"/>
</dbReference>
<name>A0A564YNA1_HYMDI</name>
<reference evidence="3 4" key="1">
    <citation type="submission" date="2019-07" db="EMBL/GenBank/DDBJ databases">
        <authorList>
            <person name="Jastrzebski P J."/>
            <person name="Paukszto L."/>
            <person name="Jastrzebski P J."/>
        </authorList>
    </citation>
    <scope>NUCLEOTIDE SEQUENCE [LARGE SCALE GENOMIC DNA]</scope>
    <source>
        <strain evidence="3 4">WMS-il1</strain>
    </source>
</reference>
<feature type="region of interest" description="Disordered" evidence="2">
    <location>
        <begin position="710"/>
        <end position="769"/>
    </location>
</feature>
<dbReference type="EMBL" id="CABIJS010000310">
    <property type="protein sequence ID" value="VUZ48725.1"/>
    <property type="molecule type" value="Genomic_DNA"/>
</dbReference>
<feature type="compositionally biased region" description="Polar residues" evidence="2">
    <location>
        <begin position="32"/>
        <end position="50"/>
    </location>
</feature>
<evidence type="ECO:0000313" key="4">
    <source>
        <dbReference type="Proteomes" id="UP000321570"/>
    </source>
</evidence>
<feature type="region of interest" description="Disordered" evidence="2">
    <location>
        <begin position="143"/>
        <end position="173"/>
    </location>
</feature>
<organism evidence="3 4">
    <name type="scientific">Hymenolepis diminuta</name>
    <name type="common">Rat tapeworm</name>
    <dbReference type="NCBI Taxonomy" id="6216"/>
    <lineage>
        <taxon>Eukaryota</taxon>
        <taxon>Metazoa</taxon>
        <taxon>Spiralia</taxon>
        <taxon>Lophotrochozoa</taxon>
        <taxon>Platyhelminthes</taxon>
        <taxon>Cestoda</taxon>
        <taxon>Eucestoda</taxon>
        <taxon>Cyclophyllidea</taxon>
        <taxon>Hymenolepididae</taxon>
        <taxon>Hymenolepis</taxon>
    </lineage>
</organism>
<accession>A0A564YNA1</accession>
<proteinExistence type="predicted"/>
<sequence length="769" mass="85295">MLASISAGYNSLFGNKESCENIENSEHSNSSDTGFSQPSCASKSPMSSPELSRGIRYVESPSTWSFTEASCSMMQGFTAEDVFLDNSKKKQQPISPAQSPNTSRSMPNQLDTLDMITLDTRCRSADFTLTTIEDMIERPDSLRTLGDASRSSFPLDSQQRSVSTSTTSSDPSNRRAYVTALVKRRREIEEDLAELNVKLLESYREEWILTGVIPEGFAEIQSQVFAFDPKLKTTSFPLTHLLPNSRSETNFKTPIVDKPFTMSLQLSSSERDSGIHNSVEENSAAFNYKDSLTSSFSSVMADSFYFSQSDDASLRTCSFIENSAREAIVKRLEELKNDFAVVNQIYLIHRQRAFETNQSAFRKACKCNVQKLKEIQQEKLALEAKLREIEASEQLSCVGCSRLCRSTSVSVKEDCYIPVTATSTVATLPRRKTLRIPSLSHSGTLRLGKLRKHPNVKQVEFENTPQTPIIGSAKPVKSGGLRHVPSSLRGLRFQLLPARLRMPRSQTIVQRVHLDPVSSSQVRGIPTDDSNTLRVGGFIFFLSHNRTEKCYGLFIFQPQSMYATVYSSRVCNSMDDLRKAQLQKHFSASGPNLLDVNGSEQSSNLGDKISPMVPTGDSELTGMFGDLNISTSGVTPKDTTSPTDSDGQSTSGAFSMTSQEFSLLGETEVCLRRPMKVSPEESPIRCICSCISDHGDGNCDCFEESCEDSKEGEEKSDSGVGHEEEEIATPTPVRSKLPVIMPSRQPRRSLNPFSLLRAQNGRRGPLWKR</sequence>
<evidence type="ECO:0000256" key="1">
    <source>
        <dbReference type="SAM" id="Coils"/>
    </source>
</evidence>
<evidence type="ECO:0000256" key="2">
    <source>
        <dbReference type="SAM" id="MobiDB-lite"/>
    </source>
</evidence>
<keyword evidence="4" id="KW-1185">Reference proteome</keyword>
<evidence type="ECO:0000313" key="3">
    <source>
        <dbReference type="EMBL" id="VUZ48725.1"/>
    </source>
</evidence>
<feature type="compositionally biased region" description="Polar residues" evidence="2">
    <location>
        <begin position="149"/>
        <end position="160"/>
    </location>
</feature>
<feature type="region of interest" description="Disordered" evidence="2">
    <location>
        <begin position="22"/>
        <end position="52"/>
    </location>
</feature>
<feature type="region of interest" description="Disordered" evidence="2">
    <location>
        <begin position="628"/>
        <end position="653"/>
    </location>
</feature>
<feature type="compositionally biased region" description="Low complexity" evidence="2">
    <location>
        <begin position="635"/>
        <end position="646"/>
    </location>
</feature>
<dbReference type="AlphaFoldDB" id="A0A564YNA1"/>
<feature type="region of interest" description="Disordered" evidence="2">
    <location>
        <begin position="88"/>
        <end position="109"/>
    </location>
</feature>
<feature type="coiled-coil region" evidence="1">
    <location>
        <begin position="178"/>
        <end position="205"/>
    </location>
</feature>
<protein>
    <submittedName>
        <fullName evidence="3">Uncharacterized protein</fullName>
    </submittedName>
</protein>
<keyword evidence="1" id="KW-0175">Coiled coil</keyword>
<feature type="compositionally biased region" description="Polar residues" evidence="2">
    <location>
        <begin position="92"/>
        <end position="109"/>
    </location>
</feature>
<gene>
    <name evidence="3" type="ORF">WMSIL1_LOCUS7959</name>
</gene>